<dbReference type="InterPro" id="IPR001173">
    <property type="entry name" value="Glyco_trans_2-like"/>
</dbReference>
<organism evidence="2 3">
    <name type="scientific">Sphingobacterium kitahiroshimense</name>
    <dbReference type="NCBI Taxonomy" id="470446"/>
    <lineage>
        <taxon>Bacteria</taxon>
        <taxon>Pseudomonadati</taxon>
        <taxon>Bacteroidota</taxon>
        <taxon>Sphingobacteriia</taxon>
        <taxon>Sphingobacteriales</taxon>
        <taxon>Sphingobacteriaceae</taxon>
        <taxon>Sphingobacterium</taxon>
    </lineage>
</organism>
<comment type="caution">
    <text evidence="2">The sequence shown here is derived from an EMBL/GenBank/DDBJ whole genome shotgun (WGS) entry which is preliminary data.</text>
</comment>
<dbReference type="EMBL" id="JBDJNQ010000018">
    <property type="protein sequence ID" value="MEN5380486.1"/>
    <property type="molecule type" value="Genomic_DNA"/>
</dbReference>
<proteinExistence type="predicted"/>
<sequence>MIKVSVIIPFYSNFDWLEEAVDSVLNQSFGNYEIIVVNDGSPEDDNIFVEKYHDRINYFKTENRGPAHARNFGIEIAKGDYLAFLDSDDIWMPNKLEKQVKLMDGTDYIWSHTKYSLFDDVEDRSKREYQEIENENFKGNVYPLCLTKLNIGTPCVMIRRDYLIKNPQIRFSENMRFGQDGFFWMLLAIGNHLGYLDDSLTLVRVRGTNAVQRARVHLYVRANLYSNLIKKIEYFFPNVKVGKIIKLTYLYCFYMNFLVDKLFGKGNYKDKYSEILAKVLYLPAYCAFKLIK</sequence>
<reference evidence="2 3" key="1">
    <citation type="submission" date="2024-04" db="EMBL/GenBank/DDBJ databases">
        <title>WGS of bacteria from Torrens River.</title>
        <authorList>
            <person name="Wyrsch E.R."/>
            <person name="Drigo B."/>
        </authorList>
    </citation>
    <scope>NUCLEOTIDE SEQUENCE [LARGE SCALE GENOMIC DNA]</scope>
    <source>
        <strain evidence="2 3">TWI391</strain>
    </source>
</reference>
<evidence type="ECO:0000259" key="1">
    <source>
        <dbReference type="Pfam" id="PF00535"/>
    </source>
</evidence>
<dbReference type="InterPro" id="IPR029044">
    <property type="entry name" value="Nucleotide-diphossugar_trans"/>
</dbReference>
<dbReference type="CDD" id="cd00761">
    <property type="entry name" value="Glyco_tranf_GTA_type"/>
    <property type="match status" value="1"/>
</dbReference>
<keyword evidence="2" id="KW-0328">Glycosyltransferase</keyword>
<dbReference type="Gene3D" id="3.90.550.10">
    <property type="entry name" value="Spore Coat Polysaccharide Biosynthesis Protein SpsA, Chain A"/>
    <property type="match status" value="1"/>
</dbReference>
<evidence type="ECO:0000313" key="3">
    <source>
        <dbReference type="Proteomes" id="UP001409291"/>
    </source>
</evidence>
<keyword evidence="2" id="KW-0808">Transferase</keyword>
<accession>A0ABV0C0R4</accession>
<dbReference type="RefSeq" id="WP_346583352.1">
    <property type="nucleotide sequence ID" value="NZ_JBDJNQ010000018.1"/>
</dbReference>
<dbReference type="EC" id="2.4.-.-" evidence="2"/>
<keyword evidence="3" id="KW-1185">Reference proteome</keyword>
<gene>
    <name evidence="2" type="ORF">ABE541_24715</name>
</gene>
<dbReference type="PANTHER" id="PTHR22916">
    <property type="entry name" value="GLYCOSYLTRANSFERASE"/>
    <property type="match status" value="1"/>
</dbReference>
<protein>
    <submittedName>
        <fullName evidence="2">Glycosyltransferase family 2 protein</fullName>
        <ecNumber evidence="2">2.4.-.-</ecNumber>
    </submittedName>
</protein>
<evidence type="ECO:0000313" key="2">
    <source>
        <dbReference type="EMBL" id="MEN5380486.1"/>
    </source>
</evidence>
<dbReference type="SUPFAM" id="SSF53448">
    <property type="entry name" value="Nucleotide-diphospho-sugar transferases"/>
    <property type="match status" value="1"/>
</dbReference>
<feature type="domain" description="Glycosyltransferase 2-like" evidence="1">
    <location>
        <begin position="5"/>
        <end position="163"/>
    </location>
</feature>
<name>A0ABV0C0R4_9SPHI</name>
<dbReference type="PANTHER" id="PTHR22916:SF3">
    <property type="entry name" value="UDP-GLCNAC:BETAGAL BETA-1,3-N-ACETYLGLUCOSAMINYLTRANSFERASE-LIKE PROTEIN 1"/>
    <property type="match status" value="1"/>
</dbReference>
<dbReference type="Proteomes" id="UP001409291">
    <property type="component" value="Unassembled WGS sequence"/>
</dbReference>
<dbReference type="Pfam" id="PF00535">
    <property type="entry name" value="Glycos_transf_2"/>
    <property type="match status" value="1"/>
</dbReference>
<dbReference type="GO" id="GO:0016757">
    <property type="term" value="F:glycosyltransferase activity"/>
    <property type="evidence" value="ECO:0007669"/>
    <property type="project" value="UniProtKB-KW"/>
</dbReference>